<dbReference type="InterPro" id="IPR011635">
    <property type="entry name" value="CARDB"/>
</dbReference>
<comment type="caution">
    <text evidence="3">The sequence shown here is derived from an EMBL/GenBank/DDBJ whole genome shotgun (WGS) entry which is preliminary data.</text>
</comment>
<dbReference type="SMART" id="SM00089">
    <property type="entry name" value="PKD"/>
    <property type="match status" value="1"/>
</dbReference>
<dbReference type="InterPro" id="IPR012938">
    <property type="entry name" value="Glc/Sorbosone_DH"/>
</dbReference>
<dbReference type="InterPro" id="IPR000601">
    <property type="entry name" value="PKD_dom"/>
</dbReference>
<dbReference type="Pfam" id="PF18911">
    <property type="entry name" value="PKD_4"/>
    <property type="match status" value="1"/>
</dbReference>
<dbReference type="CDD" id="cd00146">
    <property type="entry name" value="PKD"/>
    <property type="match status" value="1"/>
</dbReference>
<evidence type="ECO:0000256" key="1">
    <source>
        <dbReference type="SAM" id="SignalP"/>
    </source>
</evidence>
<name>A0A832HZX8_UNCEI</name>
<gene>
    <name evidence="3" type="ORF">ENR23_03850</name>
</gene>
<dbReference type="PANTHER" id="PTHR19328:SF13">
    <property type="entry name" value="HIPL1 PROTEIN"/>
    <property type="match status" value="1"/>
</dbReference>
<organism evidence="3">
    <name type="scientific">Eiseniibacteriota bacterium</name>
    <dbReference type="NCBI Taxonomy" id="2212470"/>
    <lineage>
        <taxon>Bacteria</taxon>
        <taxon>Candidatus Eiseniibacteriota</taxon>
    </lineage>
</organism>
<dbReference type="PROSITE" id="PS50093">
    <property type="entry name" value="PKD"/>
    <property type="match status" value="1"/>
</dbReference>
<dbReference type="InterPro" id="IPR013783">
    <property type="entry name" value="Ig-like_fold"/>
</dbReference>
<proteinExistence type="predicted"/>
<dbReference type="InterPro" id="IPR022409">
    <property type="entry name" value="PKD/Chitinase_dom"/>
</dbReference>
<feature type="domain" description="PKD" evidence="2">
    <location>
        <begin position="494"/>
        <end position="551"/>
    </location>
</feature>
<dbReference type="Pfam" id="PF07995">
    <property type="entry name" value="GSDH"/>
    <property type="match status" value="1"/>
</dbReference>
<feature type="chain" id="PRO_5032859650" evidence="1">
    <location>
        <begin position="27"/>
        <end position="1050"/>
    </location>
</feature>
<evidence type="ECO:0000259" key="2">
    <source>
        <dbReference type="PROSITE" id="PS50093"/>
    </source>
</evidence>
<dbReference type="InterPro" id="IPR035986">
    <property type="entry name" value="PKD_dom_sf"/>
</dbReference>
<protein>
    <submittedName>
        <fullName evidence="3">PKD domain-containing protein</fullName>
    </submittedName>
</protein>
<dbReference type="Gene3D" id="2.120.10.30">
    <property type="entry name" value="TolB, C-terminal domain"/>
    <property type="match status" value="1"/>
</dbReference>
<dbReference type="AlphaFoldDB" id="A0A832HZX8"/>
<dbReference type="Gene3D" id="2.60.40.4070">
    <property type="match status" value="1"/>
</dbReference>
<dbReference type="Gene3D" id="2.60.40.10">
    <property type="entry name" value="Immunoglobulins"/>
    <property type="match status" value="2"/>
</dbReference>
<evidence type="ECO:0000313" key="3">
    <source>
        <dbReference type="EMBL" id="HGZ42554.1"/>
    </source>
</evidence>
<reference evidence="3" key="1">
    <citation type="journal article" date="2020" name="mSystems">
        <title>Genome- and Community-Level Interaction Insights into Carbon Utilization and Element Cycling Functions of Hydrothermarchaeota in Hydrothermal Sediment.</title>
        <authorList>
            <person name="Zhou Z."/>
            <person name="Liu Y."/>
            <person name="Xu W."/>
            <person name="Pan J."/>
            <person name="Luo Z.H."/>
            <person name="Li M."/>
        </authorList>
    </citation>
    <scope>NUCLEOTIDE SEQUENCE [LARGE SCALE GENOMIC DNA]</scope>
    <source>
        <strain evidence="3">SpSt-381</strain>
    </source>
</reference>
<feature type="signal peptide" evidence="1">
    <location>
        <begin position="1"/>
        <end position="26"/>
    </location>
</feature>
<dbReference type="PANTHER" id="PTHR19328">
    <property type="entry name" value="HEDGEHOG-INTERACTING PROTEIN"/>
    <property type="match status" value="1"/>
</dbReference>
<dbReference type="SUPFAM" id="SSF50952">
    <property type="entry name" value="Soluble quinoprotein glucose dehydrogenase"/>
    <property type="match status" value="1"/>
</dbReference>
<dbReference type="Pfam" id="PF07705">
    <property type="entry name" value="CARDB"/>
    <property type="match status" value="1"/>
</dbReference>
<accession>A0A832HZX8</accession>
<keyword evidence="1" id="KW-0732">Signal</keyword>
<sequence>MRHLRVPAASAALLAASVLAAPAVRAAVLPPDFVAEDAAPGAGFEVPVCLAFMPDGRMMVGEKQGRVWVVKNGVKHPTPMWQSQAEVLDEADRGLLGIAVDPNYASNRYVYFLYTVDPDSNGVDDGSDGFGRLVRYQTSLADSNVVDPATRTILMGTGWRDAPIIGSPSHTVGALRWGTDGSLFVTTGDGAQFNQLDPGGLDPQMFGPQRADPYEDIGAYRSQNLWSLAGKLLRLNPANGHGYPTNPFWDGDPKSVRSRIWAYGLRNPFRFTVKPGSGSTDPGDGHPGIVYLGDVGWTEWEEANVTTEHGGDNFGWPCYEGFGVHFTYSSTTPDHGGCDSLGGYWNPNAPKPPLMSWHHANEAISIPPGFKGNASVGGAFYTGSQYPSMYRNRYFFADYGQSFIKVAVTDSLDQLVTVLDFATEANGPVELVADPVSGDLHYVSIFDFAVYRIRYTGGQPGNNAPVAVASGAPTFGTPPLEVSFSSAGSFDLDGDPLTFSWTFGDGFGASGPSAVHTYQAFGVYDAVLTVSDGQGGLARDTVRIVATGEASFPTTPVLDAFDRPDGPIGGAWVDQTSGLSIVDSALVQGSGVPYSTTTHASGPYGPTQEAYFTIASLAPSAPEYSLLLKLQSTSSSAPHLEVRYDASLSQLYVTTFTPGPGYETRATFPLALASGDRLGVRAYDDARVHVFRNNALVAEASVAGWPYAANGGHIGMAFGLAYPARMDDFGGGTTAFNTPPVAGIVGAADSSFYALGDTIVLAGVKSDAEDAPAALDGHFRLFLIHNNHFHIEADVDGDTAVMVPVDHEDGTGVYYEARYWVTDSGGLRDTATIRVFPETDLEPVALSVWPAAPSIYTPATWTFQIANHGRMPTRRTTWRLVSGGATLAEGDTAIAALDTITVSVEVPPTLAVGGHEVRLALDTLGVMVETDETNNAANLTITVVDGPLAAGGAPLRLALSAPRPNPARGAVRFDLDLPRAAGVRFEVFDVTGRRVWSQGERAFAAGRHALAWDGRAGEESGAGRAGPGLYFARVAVEGAEPFVRRIVRIE</sequence>
<dbReference type="SUPFAM" id="SSF49299">
    <property type="entry name" value="PKD domain"/>
    <property type="match status" value="1"/>
</dbReference>
<dbReference type="InterPro" id="IPR011042">
    <property type="entry name" value="6-blade_b-propeller_TolB-like"/>
</dbReference>
<dbReference type="InterPro" id="IPR011041">
    <property type="entry name" value="Quinoprot_gluc/sorb_DH_b-prop"/>
</dbReference>
<dbReference type="EMBL" id="DSQF01000006">
    <property type="protein sequence ID" value="HGZ42554.1"/>
    <property type="molecule type" value="Genomic_DNA"/>
</dbReference>